<evidence type="ECO:0000313" key="1">
    <source>
        <dbReference type="EMBL" id="SJZ82811.1"/>
    </source>
</evidence>
<reference evidence="1 2" key="1">
    <citation type="submission" date="2017-02" db="EMBL/GenBank/DDBJ databases">
        <authorList>
            <person name="Peterson S.W."/>
        </authorList>
    </citation>
    <scope>NUCLEOTIDE SEQUENCE [LARGE SCALE GENOMIC DNA]</scope>
    <source>
        <strain evidence="1 2">USBA 369</strain>
    </source>
</reference>
<dbReference type="AlphaFoldDB" id="A0A1T4NU99"/>
<accession>A0A1T4NU99</accession>
<keyword evidence="2" id="KW-1185">Reference proteome</keyword>
<evidence type="ECO:0000313" key="2">
    <source>
        <dbReference type="Proteomes" id="UP000190135"/>
    </source>
</evidence>
<name>A0A1T4NU99_9HYPH</name>
<organism evidence="1 2">
    <name type="scientific">Consotaella salsifontis</name>
    <dbReference type="NCBI Taxonomy" id="1365950"/>
    <lineage>
        <taxon>Bacteria</taxon>
        <taxon>Pseudomonadati</taxon>
        <taxon>Pseudomonadota</taxon>
        <taxon>Alphaproteobacteria</taxon>
        <taxon>Hyphomicrobiales</taxon>
        <taxon>Aurantimonadaceae</taxon>
        <taxon>Consotaella</taxon>
    </lineage>
</organism>
<protein>
    <submittedName>
        <fullName evidence="1">Uncharacterized protein</fullName>
    </submittedName>
</protein>
<proteinExistence type="predicted"/>
<dbReference type="STRING" id="1365950.SAMN05428963_103192"/>
<dbReference type="RefSeq" id="WP_078707304.1">
    <property type="nucleotide sequence ID" value="NZ_FUXL01000003.1"/>
</dbReference>
<dbReference type="OrthoDB" id="7907327at2"/>
<dbReference type="EMBL" id="FUXL01000003">
    <property type="protein sequence ID" value="SJZ82811.1"/>
    <property type="molecule type" value="Genomic_DNA"/>
</dbReference>
<dbReference type="Proteomes" id="UP000190135">
    <property type="component" value="Unassembled WGS sequence"/>
</dbReference>
<sequence length="100" mass="10816">MEQIAAFMLLVGCSSDLGTCTEVPVPVAAYESVDACRADLSLQMRLSGSPAPKMFGACTQIDSRMFHEAATVAWEISGDGRLIVDVETDHNREPQRVASR</sequence>
<gene>
    <name evidence="1" type="ORF">SAMN05428963_103192</name>
</gene>